<dbReference type="PANTHER" id="PTHR40269">
    <property type="entry name" value="OUTER MEMBRANE PROTEIN-RELATED"/>
    <property type="match status" value="1"/>
</dbReference>
<dbReference type="PANTHER" id="PTHR40269:SF1">
    <property type="entry name" value="OUTER MEMBRANE PROTEIN"/>
    <property type="match status" value="1"/>
</dbReference>
<dbReference type="EMBL" id="UGJB01000004">
    <property type="protein sequence ID" value="STQ14162.1"/>
    <property type="molecule type" value="Genomic_DNA"/>
</dbReference>
<evidence type="ECO:0000313" key="1">
    <source>
        <dbReference type="EMBL" id="STQ14162.1"/>
    </source>
</evidence>
<reference evidence="1 2" key="1">
    <citation type="submission" date="2018-06" db="EMBL/GenBank/DDBJ databases">
        <authorList>
            <consortium name="Pathogen Informatics"/>
            <person name="Doyle S."/>
        </authorList>
    </citation>
    <scope>NUCLEOTIDE SEQUENCE [LARGE SCALE GENOMIC DNA]</scope>
    <source>
        <strain evidence="1 2">NCTC10005</strain>
    </source>
</reference>
<name>A0A377M720_ENTCL</name>
<organism evidence="1 2">
    <name type="scientific">Enterobacter cloacae</name>
    <dbReference type="NCBI Taxonomy" id="550"/>
    <lineage>
        <taxon>Bacteria</taxon>
        <taxon>Pseudomonadati</taxon>
        <taxon>Pseudomonadota</taxon>
        <taxon>Gammaproteobacteria</taxon>
        <taxon>Enterobacterales</taxon>
        <taxon>Enterobacteriaceae</taxon>
        <taxon>Enterobacter</taxon>
        <taxon>Enterobacter cloacae complex</taxon>
    </lineage>
</organism>
<protein>
    <submittedName>
        <fullName evidence="1">Protein YacH</fullName>
    </submittedName>
</protein>
<proteinExistence type="predicted"/>
<dbReference type="AlphaFoldDB" id="A0A377M720"/>
<gene>
    <name evidence="1" type="primary">yacH_3</name>
    <name evidence="1" type="ORF">NCTC10005_07008</name>
</gene>
<dbReference type="InterPro" id="IPR021728">
    <property type="entry name" value="DUF3300"/>
</dbReference>
<dbReference type="Pfam" id="PF11737">
    <property type="entry name" value="DUF3300"/>
    <property type="match status" value="1"/>
</dbReference>
<evidence type="ECO:0000313" key="2">
    <source>
        <dbReference type="Proteomes" id="UP000255106"/>
    </source>
</evidence>
<accession>A0A377M720</accession>
<sequence>MIKIESADPQVVYVPTYNPNTVYGTWPTRLTRPPISPSPGEQFTDSLVKGLGFSLGVATTYAIFSNIDWDDDDDWDHHHDDD</sequence>
<dbReference type="Proteomes" id="UP000255106">
    <property type="component" value="Unassembled WGS sequence"/>
</dbReference>